<name>A0A3S9VXM8_9BACT</name>
<reference evidence="7 8" key="1">
    <citation type="submission" date="2018-10" db="EMBL/GenBank/DDBJ databases">
        <title>Butyricimonas faecalis sp. nov., isolated from human faeces and emended description of the genus Butyricimonas.</title>
        <authorList>
            <person name="Le Roy T."/>
            <person name="Van der Smissen P."/>
            <person name="Paquot A."/>
            <person name="Delzenne N."/>
            <person name="Muccioli G."/>
            <person name="Collet J.-F."/>
            <person name="Cani P.D."/>
        </authorList>
    </citation>
    <scope>NUCLEOTIDE SEQUENCE [LARGE SCALE GENOMIC DNA]</scope>
    <source>
        <strain evidence="7 8">H184</strain>
    </source>
</reference>
<dbReference type="KEGG" id="buy:D8S85_18220"/>
<feature type="transmembrane region" description="Helical" evidence="5">
    <location>
        <begin position="47"/>
        <end position="67"/>
    </location>
</feature>
<dbReference type="Pfam" id="PF12833">
    <property type="entry name" value="HTH_18"/>
    <property type="match status" value="1"/>
</dbReference>
<keyword evidence="8" id="KW-1185">Reference proteome</keyword>
<keyword evidence="5" id="KW-0812">Transmembrane</keyword>
<dbReference type="Gene3D" id="1.10.10.60">
    <property type="entry name" value="Homeodomain-like"/>
    <property type="match status" value="2"/>
</dbReference>
<evidence type="ECO:0000256" key="1">
    <source>
        <dbReference type="ARBA" id="ARBA00023015"/>
    </source>
</evidence>
<keyword evidence="3" id="KW-0804">Transcription</keyword>
<gene>
    <name evidence="7" type="ORF">D8S85_18220</name>
</gene>
<dbReference type="OrthoDB" id="1157591at2"/>
<feature type="region of interest" description="Disordered" evidence="4">
    <location>
        <begin position="363"/>
        <end position="385"/>
    </location>
</feature>
<dbReference type="AlphaFoldDB" id="A0A3S9VXM8"/>
<dbReference type="EMBL" id="CP032819">
    <property type="protein sequence ID" value="AZS31294.1"/>
    <property type="molecule type" value="Genomic_DNA"/>
</dbReference>
<keyword evidence="5" id="KW-1133">Transmembrane helix</keyword>
<evidence type="ECO:0000256" key="2">
    <source>
        <dbReference type="ARBA" id="ARBA00023125"/>
    </source>
</evidence>
<accession>A0A3S9VXM8</accession>
<evidence type="ECO:0000313" key="8">
    <source>
        <dbReference type="Proteomes" id="UP000270673"/>
    </source>
</evidence>
<dbReference type="Proteomes" id="UP000270673">
    <property type="component" value="Chromosome"/>
</dbReference>
<evidence type="ECO:0000259" key="6">
    <source>
        <dbReference type="PROSITE" id="PS01124"/>
    </source>
</evidence>
<dbReference type="PROSITE" id="PS01124">
    <property type="entry name" value="HTH_ARAC_FAMILY_2"/>
    <property type="match status" value="1"/>
</dbReference>
<dbReference type="PANTHER" id="PTHR43280">
    <property type="entry name" value="ARAC-FAMILY TRANSCRIPTIONAL REGULATOR"/>
    <property type="match status" value="1"/>
</dbReference>
<dbReference type="InterPro" id="IPR009057">
    <property type="entry name" value="Homeodomain-like_sf"/>
</dbReference>
<dbReference type="PROSITE" id="PS00041">
    <property type="entry name" value="HTH_ARAC_FAMILY_1"/>
    <property type="match status" value="1"/>
</dbReference>
<dbReference type="GO" id="GO:0003700">
    <property type="term" value="F:DNA-binding transcription factor activity"/>
    <property type="evidence" value="ECO:0007669"/>
    <property type="project" value="InterPro"/>
</dbReference>
<dbReference type="InterPro" id="IPR018060">
    <property type="entry name" value="HTH_AraC"/>
</dbReference>
<feature type="transmembrane region" description="Helical" evidence="5">
    <location>
        <begin position="205"/>
        <end position="223"/>
    </location>
</feature>
<feature type="transmembrane region" description="Helical" evidence="5">
    <location>
        <begin position="133"/>
        <end position="155"/>
    </location>
</feature>
<dbReference type="SMART" id="SM00342">
    <property type="entry name" value="HTH_ARAC"/>
    <property type="match status" value="1"/>
</dbReference>
<proteinExistence type="predicted"/>
<feature type="compositionally biased region" description="Polar residues" evidence="4">
    <location>
        <begin position="365"/>
        <end position="375"/>
    </location>
</feature>
<sequence>MEHMIYSYSLCVALPLMLFFGFSFLFSKTPDKNIFNNYLRSRRIMGVALLLLAVNYSMHFFFEIRYLNPNAAILMNLTTYFLCYWLFSSALTSLLNRFYITRKRFGIHIGMWISFSLLSGIVLFVLPEGMVQKVGLIAMAIWLIIYGLVLSRRLLLAYKKAVTILNNSFSDDIGTYIHWMSVFTYWAIIFGVGCGALTFLPDKYIFIWILSSVPFYIYLYICYQNYLLFYEQVENAMENEMPSENEVLYTPEQEDGNTHELPGNSTEIIGKRINAWINMDKYVHPGLTITELSKELHTNRTYLSTYINTEYNMSFRNWITELRMEYAKRKIIQYPEKTIVEIAGISGFLSMSHFIKTFKEKEGCSPSTWKKTNQGNKKKADHETC</sequence>
<evidence type="ECO:0000256" key="3">
    <source>
        <dbReference type="ARBA" id="ARBA00023163"/>
    </source>
</evidence>
<protein>
    <submittedName>
        <fullName evidence="7">AraC family transcriptional regulator</fullName>
    </submittedName>
</protein>
<keyword evidence="5" id="KW-0472">Membrane</keyword>
<feature type="transmembrane region" description="Helical" evidence="5">
    <location>
        <begin position="176"/>
        <end position="199"/>
    </location>
</feature>
<dbReference type="InterPro" id="IPR018062">
    <property type="entry name" value="HTH_AraC-typ_CS"/>
</dbReference>
<feature type="transmembrane region" description="Helical" evidence="5">
    <location>
        <begin position="6"/>
        <end position="26"/>
    </location>
</feature>
<organism evidence="7 8">
    <name type="scientific">Butyricimonas faecalis</name>
    <dbReference type="NCBI Taxonomy" id="2093856"/>
    <lineage>
        <taxon>Bacteria</taxon>
        <taxon>Pseudomonadati</taxon>
        <taxon>Bacteroidota</taxon>
        <taxon>Bacteroidia</taxon>
        <taxon>Bacteroidales</taxon>
        <taxon>Odoribacteraceae</taxon>
        <taxon>Butyricimonas</taxon>
    </lineage>
</organism>
<feature type="transmembrane region" description="Helical" evidence="5">
    <location>
        <begin position="107"/>
        <end position="127"/>
    </location>
</feature>
<keyword evidence="1" id="KW-0805">Transcription regulation</keyword>
<keyword evidence="2" id="KW-0238">DNA-binding</keyword>
<evidence type="ECO:0000256" key="5">
    <source>
        <dbReference type="SAM" id="Phobius"/>
    </source>
</evidence>
<dbReference type="GO" id="GO:0043565">
    <property type="term" value="F:sequence-specific DNA binding"/>
    <property type="evidence" value="ECO:0007669"/>
    <property type="project" value="InterPro"/>
</dbReference>
<feature type="domain" description="HTH araC/xylS-type" evidence="6">
    <location>
        <begin position="271"/>
        <end position="372"/>
    </location>
</feature>
<dbReference type="SUPFAM" id="SSF46689">
    <property type="entry name" value="Homeodomain-like"/>
    <property type="match status" value="1"/>
</dbReference>
<dbReference type="PANTHER" id="PTHR43280:SF2">
    <property type="entry name" value="HTH-TYPE TRANSCRIPTIONAL REGULATOR EXSA"/>
    <property type="match status" value="1"/>
</dbReference>
<evidence type="ECO:0000313" key="7">
    <source>
        <dbReference type="EMBL" id="AZS31294.1"/>
    </source>
</evidence>
<dbReference type="RefSeq" id="WP_127075475.1">
    <property type="nucleotide sequence ID" value="NZ_CP032819.1"/>
</dbReference>
<feature type="transmembrane region" description="Helical" evidence="5">
    <location>
        <begin position="73"/>
        <end position="95"/>
    </location>
</feature>
<evidence type="ECO:0000256" key="4">
    <source>
        <dbReference type="SAM" id="MobiDB-lite"/>
    </source>
</evidence>